<evidence type="ECO:0000256" key="1">
    <source>
        <dbReference type="SAM" id="SignalP"/>
    </source>
</evidence>
<dbReference type="Proteomes" id="UP001290861">
    <property type="component" value="Unassembled WGS sequence"/>
</dbReference>
<evidence type="ECO:0000313" key="2">
    <source>
        <dbReference type="EMBL" id="MDZ8118645.1"/>
    </source>
</evidence>
<gene>
    <name evidence="2" type="ORF">P9H32_08385</name>
</gene>
<dbReference type="SUPFAM" id="SSF56935">
    <property type="entry name" value="Porins"/>
    <property type="match status" value="1"/>
</dbReference>
<dbReference type="RefSeq" id="WP_322608443.1">
    <property type="nucleotide sequence ID" value="NZ_JARVCO010000010.1"/>
</dbReference>
<feature type="chain" id="PRO_5046590667" evidence="1">
    <location>
        <begin position="23"/>
        <end position="217"/>
    </location>
</feature>
<organism evidence="2 3">
    <name type="scientific">Pontiella agarivorans</name>
    <dbReference type="NCBI Taxonomy" id="3038953"/>
    <lineage>
        <taxon>Bacteria</taxon>
        <taxon>Pseudomonadati</taxon>
        <taxon>Kiritimatiellota</taxon>
        <taxon>Kiritimatiellia</taxon>
        <taxon>Kiritimatiellales</taxon>
        <taxon>Pontiellaceae</taxon>
        <taxon>Pontiella</taxon>
    </lineage>
</organism>
<feature type="signal peptide" evidence="1">
    <location>
        <begin position="1"/>
        <end position="22"/>
    </location>
</feature>
<accession>A0ABU5MWP3</accession>
<dbReference type="EMBL" id="JARVCO010000010">
    <property type="protein sequence ID" value="MDZ8118645.1"/>
    <property type="molecule type" value="Genomic_DNA"/>
</dbReference>
<sequence length="217" mass="25739">MIKKIALFALLSLASISTTTVAERPWASTSELILLYNINPEWQIFSNSRLRFGDDFDTFNMWFADIGAHYRFHKNFNIGAAYRYLEYRVSGDWEGENRPMIQGHWFGSVADIKLRNRCRFEFRDYDFDRDDDVRFRNQTRAEFPWGIYGVKPYLEEEFFYSFNADNINQSWLTGGVYFKPADKTKVRVAYRWVATRASSNHEWKSANELYVALIQSF</sequence>
<evidence type="ECO:0000313" key="3">
    <source>
        <dbReference type="Proteomes" id="UP001290861"/>
    </source>
</evidence>
<dbReference type="InterPro" id="IPR019619">
    <property type="entry name" value="DUF2490"/>
</dbReference>
<keyword evidence="3" id="KW-1185">Reference proteome</keyword>
<reference evidence="2 3" key="1">
    <citation type="journal article" date="2024" name="Appl. Environ. Microbiol.">
        <title>Pontiella agarivorans sp. nov., a novel marine anaerobic bacterium capable of degrading macroalgal polysaccharides and fixing nitrogen.</title>
        <authorList>
            <person name="Liu N."/>
            <person name="Kivenson V."/>
            <person name="Peng X."/>
            <person name="Cui Z."/>
            <person name="Lankiewicz T.S."/>
            <person name="Gosselin K.M."/>
            <person name="English C.J."/>
            <person name="Blair E.M."/>
            <person name="O'Malley M.A."/>
            <person name="Valentine D.L."/>
        </authorList>
    </citation>
    <scope>NUCLEOTIDE SEQUENCE [LARGE SCALE GENOMIC DNA]</scope>
    <source>
        <strain evidence="2 3">NLcol2</strain>
    </source>
</reference>
<dbReference type="Pfam" id="PF10677">
    <property type="entry name" value="DUF2490"/>
    <property type="match status" value="1"/>
</dbReference>
<comment type="caution">
    <text evidence="2">The sequence shown here is derived from an EMBL/GenBank/DDBJ whole genome shotgun (WGS) entry which is preliminary data.</text>
</comment>
<keyword evidence="1" id="KW-0732">Signal</keyword>
<proteinExistence type="predicted"/>
<name>A0ABU5MWP3_9BACT</name>
<protein>
    <submittedName>
        <fullName evidence="2">DUF2490 domain-containing protein</fullName>
    </submittedName>
</protein>